<evidence type="ECO:0000313" key="8">
    <source>
        <dbReference type="EMBL" id="VDI11349.1"/>
    </source>
</evidence>
<keyword evidence="6" id="KW-0175">Coiled coil</keyword>
<protein>
    <recommendedName>
        <fullName evidence="7">ADAMTS cysteine-rich domain-containing protein</fullName>
    </recommendedName>
</protein>
<keyword evidence="5" id="KW-0325">Glycoprotein</keyword>
<evidence type="ECO:0000259" key="7">
    <source>
        <dbReference type="Pfam" id="PF17771"/>
    </source>
</evidence>
<organism evidence="8 9">
    <name type="scientific">Mytilus galloprovincialis</name>
    <name type="common">Mediterranean mussel</name>
    <dbReference type="NCBI Taxonomy" id="29158"/>
    <lineage>
        <taxon>Eukaryota</taxon>
        <taxon>Metazoa</taxon>
        <taxon>Spiralia</taxon>
        <taxon>Lophotrochozoa</taxon>
        <taxon>Mollusca</taxon>
        <taxon>Bivalvia</taxon>
        <taxon>Autobranchia</taxon>
        <taxon>Pteriomorphia</taxon>
        <taxon>Mytilida</taxon>
        <taxon>Mytiloidea</taxon>
        <taxon>Mytilidae</taxon>
        <taxon>Mytilinae</taxon>
        <taxon>Mytilus</taxon>
    </lineage>
</organism>
<accession>A0A8B6CZI3</accession>
<keyword evidence="4" id="KW-1015">Disulfide bond</keyword>
<dbReference type="OrthoDB" id="6097485at2759"/>
<dbReference type="GO" id="GO:0008237">
    <property type="term" value="F:metallopeptidase activity"/>
    <property type="evidence" value="ECO:0007669"/>
    <property type="project" value="InterPro"/>
</dbReference>
<evidence type="ECO:0000313" key="9">
    <source>
        <dbReference type="Proteomes" id="UP000596742"/>
    </source>
</evidence>
<dbReference type="AlphaFoldDB" id="A0A8B6CZI3"/>
<keyword evidence="2" id="KW-0378">Hydrolase</keyword>
<keyword evidence="1" id="KW-0479">Metal-binding</keyword>
<comment type="caution">
    <text evidence="8">The sequence shown here is derived from an EMBL/GenBank/DDBJ whole genome shotgun (WGS) entry which is preliminary data.</text>
</comment>
<reference evidence="8" key="1">
    <citation type="submission" date="2018-11" db="EMBL/GenBank/DDBJ databases">
        <authorList>
            <person name="Alioto T."/>
            <person name="Alioto T."/>
        </authorList>
    </citation>
    <scope>NUCLEOTIDE SEQUENCE</scope>
</reference>
<evidence type="ECO:0000256" key="4">
    <source>
        <dbReference type="ARBA" id="ARBA00023157"/>
    </source>
</evidence>
<evidence type="ECO:0000256" key="3">
    <source>
        <dbReference type="ARBA" id="ARBA00022833"/>
    </source>
</evidence>
<name>A0A8B6CZI3_MYTGA</name>
<keyword evidence="3" id="KW-0862">Zinc</keyword>
<dbReference type="Gene3D" id="3.40.1620.60">
    <property type="match status" value="1"/>
</dbReference>
<evidence type="ECO:0000256" key="5">
    <source>
        <dbReference type="ARBA" id="ARBA00023180"/>
    </source>
</evidence>
<dbReference type="InterPro" id="IPR024079">
    <property type="entry name" value="MetalloPept_cat_dom_sf"/>
</dbReference>
<dbReference type="InterPro" id="IPR041645">
    <property type="entry name" value="ADAMTS_CR_2"/>
</dbReference>
<gene>
    <name evidence="8" type="ORF">MGAL_10B020736</name>
</gene>
<evidence type="ECO:0000256" key="6">
    <source>
        <dbReference type="SAM" id="Coils"/>
    </source>
</evidence>
<feature type="domain" description="ADAMTS cysteine-rich" evidence="7">
    <location>
        <begin position="252"/>
        <end position="317"/>
    </location>
</feature>
<dbReference type="Proteomes" id="UP000596742">
    <property type="component" value="Unassembled WGS sequence"/>
</dbReference>
<dbReference type="Gene3D" id="3.40.390.10">
    <property type="entry name" value="Collagenase (Catalytic Domain)"/>
    <property type="match status" value="1"/>
</dbReference>
<proteinExistence type="predicted"/>
<dbReference type="EMBL" id="UYJE01002500">
    <property type="protein sequence ID" value="VDI11349.1"/>
    <property type="molecule type" value="Genomic_DNA"/>
</dbReference>
<dbReference type="Pfam" id="PF17771">
    <property type="entry name" value="ADAMTS_CR_2"/>
    <property type="match status" value="1"/>
</dbReference>
<evidence type="ECO:0000256" key="2">
    <source>
        <dbReference type="ARBA" id="ARBA00022801"/>
    </source>
</evidence>
<keyword evidence="9" id="KW-1185">Reference proteome</keyword>
<sequence length="784" mass="90325">MSRFTTLTEPDIRARLAVKHYEQDLTLTEPDIRARLYKNYEQDLTTLTDLISEPEPDIKARLYVKHYEQDLTTLTEPDIRARLYVKHYEQDLTTLTEPDIRARLYVKHYDQDLTTLTEPDIRARLYDFTLTEPDIKPALYVSSTGENIMSRILYPYRTLISEPGCILGARKDFDGNNCFPFNLNIMTSKFTFPSKSKAPNLWKFSSCSIEYFEKYITDLKNITTENCLWTAEPSEYIGNVPDFLRQRSADIVNIDDQCRTVYGPESFLCRALQGSDLGSICYGAYCYVPQSQICSLILPGDGTLCSNKSLCFEARCIFAERANETLEDCPFGDQPFIPPNNDICKERISIRGFDCYQPQIRTTCCQSCADQYTGIGGCEYGDRWSLCNASLCATYDNYTRDVRCCRKCSIKPYSKSSIITSTVTEPTTEMEMTSVTFGTPESEMLTERTTTEIIRIFDRTTTDNIRTTLNFTTSGQTSRSVMPPFVSTDIQSLSDTPMSSIQQFSTGTELDSQRSSSQRYTTGTEFDSTISNIQNYSTGTEYPSTMSSTQKYSTGTMDLSASDVWVSSPTNAFTKIMITSSTDLRKDTPRATPMSSTSIFPKTTTKNQDTTIVTTIYSTPTILTSLVYSTTTMTSTTNALTSPPTVSSSTQTTTSNAHCWMLCTGLSWHSGWWRRPWRTVKRKKPFRYRYWMHSSSKWRRHSVKRFKKYMRRFSKRKYRYGNNPLLGAPSKFQYVKQNKKWMSKEERKALKKIEKKNKKNQKRIEKMRKKMLKRSKKLWQRNWF</sequence>
<feature type="coiled-coil region" evidence="6">
    <location>
        <begin position="743"/>
        <end position="770"/>
    </location>
</feature>
<evidence type="ECO:0000256" key="1">
    <source>
        <dbReference type="ARBA" id="ARBA00022723"/>
    </source>
</evidence>
<dbReference type="GO" id="GO:0046872">
    <property type="term" value="F:metal ion binding"/>
    <property type="evidence" value="ECO:0007669"/>
    <property type="project" value="UniProtKB-KW"/>
</dbReference>